<dbReference type="SUPFAM" id="SSF52540">
    <property type="entry name" value="P-loop containing nucleoside triphosphate hydrolases"/>
    <property type="match status" value="1"/>
</dbReference>
<evidence type="ECO:0008006" key="3">
    <source>
        <dbReference type="Google" id="ProtNLM"/>
    </source>
</evidence>
<dbReference type="PANTHER" id="PTHR36451:SF1">
    <property type="entry name" value="OMEGA-HYDROXY-BETA-DIHYDROMENAQUINONE-9 SULFOTRANSFERASE STF3"/>
    <property type="match status" value="1"/>
</dbReference>
<dbReference type="RefSeq" id="WP_246343422.1">
    <property type="nucleotide sequence ID" value="NZ_BSPS01000001.1"/>
</dbReference>
<gene>
    <name evidence="1" type="ORF">GGR43_001638</name>
</gene>
<name>A0A7W6BFE9_9SPHN</name>
<reference evidence="1 2" key="1">
    <citation type="submission" date="2020-08" db="EMBL/GenBank/DDBJ databases">
        <title>Genomic Encyclopedia of Type Strains, Phase IV (KMG-IV): sequencing the most valuable type-strain genomes for metagenomic binning, comparative biology and taxonomic classification.</title>
        <authorList>
            <person name="Goeker M."/>
        </authorList>
    </citation>
    <scope>NUCLEOTIDE SEQUENCE [LARGE SCALE GENOMIC DNA]</scope>
    <source>
        <strain evidence="1 2">DSM 26189</strain>
    </source>
</reference>
<evidence type="ECO:0000313" key="2">
    <source>
        <dbReference type="Proteomes" id="UP000571950"/>
    </source>
</evidence>
<dbReference type="InterPro" id="IPR027417">
    <property type="entry name" value="P-loop_NTPase"/>
</dbReference>
<dbReference type="Gene3D" id="3.40.50.300">
    <property type="entry name" value="P-loop containing nucleotide triphosphate hydrolases"/>
    <property type="match status" value="1"/>
</dbReference>
<organism evidence="1 2">
    <name type="scientific">Sphingobium jiangsuense</name>
    <dbReference type="NCBI Taxonomy" id="870476"/>
    <lineage>
        <taxon>Bacteria</taxon>
        <taxon>Pseudomonadati</taxon>
        <taxon>Pseudomonadota</taxon>
        <taxon>Alphaproteobacteria</taxon>
        <taxon>Sphingomonadales</taxon>
        <taxon>Sphingomonadaceae</taxon>
        <taxon>Sphingobium</taxon>
    </lineage>
</organism>
<dbReference type="PANTHER" id="PTHR36451">
    <property type="entry name" value="PAPS-DEPENDENT SULFOTRANSFERASE STF3"/>
    <property type="match status" value="1"/>
</dbReference>
<keyword evidence="2" id="KW-1185">Reference proteome</keyword>
<proteinExistence type="predicted"/>
<dbReference type="Pfam" id="PF13469">
    <property type="entry name" value="Sulfotransfer_3"/>
    <property type="match status" value="1"/>
</dbReference>
<evidence type="ECO:0000313" key="1">
    <source>
        <dbReference type="EMBL" id="MBB3925923.1"/>
    </source>
</evidence>
<dbReference type="Proteomes" id="UP000571950">
    <property type="component" value="Unassembled WGS sequence"/>
</dbReference>
<comment type="caution">
    <text evidence="1">The sequence shown here is derived from an EMBL/GenBank/DDBJ whole genome shotgun (WGS) entry which is preliminary data.</text>
</comment>
<accession>A0A7W6BFE9</accession>
<sequence length="389" mass="42882">MSGAAVMDGAETLTPEAMLAASTARTGLADFGDEGFREGLDLLLADIRALDLDPACVAASAFRIGQSLDTRALAVKGLKRHPELLDQPVRAPVIIAGLVRSGTTALHLLLSLDPQFQGPEHWLTVYPMPRPAREDWDAIREYRAEKAALDAFLAAAPEAAADHMMTAEGIEESLFILGASFASNMWPSMWDVPRYDAWYQGRDDSDSYRWLADVLRLIGAGDRRRWLLKNPTDLFSLREVLTVFPDATVIQTHRDPVEAMPSVSNLIYAARRAFCGAKADPAAVGRRETAIWAEALERAHAVRSASANRFIDVDFRDFTGDQMGTIRRIYDALDLELTAETEGAMRAWLDAHPRRSGGGGPKHRPEDFGLTRAGLEERFAVYRARQGYG</sequence>
<protein>
    <recommendedName>
        <fullName evidence="3">Sulfotransferase</fullName>
    </recommendedName>
</protein>
<dbReference type="InterPro" id="IPR052736">
    <property type="entry name" value="Stf3_sulfotransferase"/>
</dbReference>
<dbReference type="EMBL" id="JACIDT010000004">
    <property type="protein sequence ID" value="MBB3925923.1"/>
    <property type="molecule type" value="Genomic_DNA"/>
</dbReference>
<dbReference type="AlphaFoldDB" id="A0A7W6BFE9"/>